<dbReference type="CDD" id="cd15844">
    <property type="entry name" value="SNARE_syntaxin5"/>
    <property type="match status" value="1"/>
</dbReference>
<evidence type="ECO:0000256" key="8">
    <source>
        <dbReference type="SAM" id="MobiDB-lite"/>
    </source>
</evidence>
<feature type="compositionally biased region" description="Polar residues" evidence="8">
    <location>
        <begin position="262"/>
        <end position="272"/>
    </location>
</feature>
<dbReference type="InterPro" id="IPR045242">
    <property type="entry name" value="Syntaxin"/>
</dbReference>
<keyword evidence="4 9" id="KW-0812">Transmembrane</keyword>
<evidence type="ECO:0000256" key="5">
    <source>
        <dbReference type="ARBA" id="ARBA00022989"/>
    </source>
</evidence>
<feature type="region of interest" description="Disordered" evidence="8">
    <location>
        <begin position="34"/>
        <end position="65"/>
    </location>
</feature>
<protein>
    <submittedName>
        <fullName evidence="11">Probable syntaxin, vesicular transport protein</fullName>
    </submittedName>
</protein>
<dbReference type="EMBL" id="OOIP01000017">
    <property type="protein sequence ID" value="SPO40011.1"/>
    <property type="molecule type" value="Genomic_DNA"/>
</dbReference>
<dbReference type="Gene3D" id="1.20.58.70">
    <property type="match status" value="1"/>
</dbReference>
<evidence type="ECO:0000256" key="3">
    <source>
        <dbReference type="ARBA" id="ARBA00022448"/>
    </source>
</evidence>
<dbReference type="SMART" id="SM00397">
    <property type="entry name" value="t_SNARE"/>
    <property type="match status" value="1"/>
</dbReference>
<organism evidence="11 12">
    <name type="scientific">Pseudozyma flocculosa</name>
    <dbReference type="NCBI Taxonomy" id="84751"/>
    <lineage>
        <taxon>Eukaryota</taxon>
        <taxon>Fungi</taxon>
        <taxon>Dikarya</taxon>
        <taxon>Basidiomycota</taxon>
        <taxon>Ustilaginomycotina</taxon>
        <taxon>Ustilaginomycetes</taxon>
        <taxon>Ustilaginales</taxon>
        <taxon>Ustilaginaceae</taxon>
        <taxon>Pseudozyma</taxon>
    </lineage>
</organism>
<dbReference type="GO" id="GO:0006888">
    <property type="term" value="P:endoplasmic reticulum to Golgi vesicle-mediated transport"/>
    <property type="evidence" value="ECO:0007669"/>
    <property type="project" value="TreeGrafter"/>
</dbReference>
<evidence type="ECO:0000256" key="9">
    <source>
        <dbReference type="SAM" id="Phobius"/>
    </source>
</evidence>
<feature type="transmembrane region" description="Helical" evidence="9">
    <location>
        <begin position="397"/>
        <end position="416"/>
    </location>
</feature>
<feature type="domain" description="T-SNARE coiled-coil homology" evidence="10">
    <location>
        <begin position="326"/>
        <end position="388"/>
    </location>
</feature>
<dbReference type="InterPro" id="IPR021538">
    <property type="entry name" value="Syntaxin-5_N"/>
</dbReference>
<dbReference type="Pfam" id="PF05739">
    <property type="entry name" value="SNARE"/>
    <property type="match status" value="1"/>
</dbReference>
<gene>
    <name evidence="11" type="ORF">PSFLO_05493</name>
</gene>
<evidence type="ECO:0000256" key="1">
    <source>
        <dbReference type="ARBA" id="ARBA00004211"/>
    </source>
</evidence>
<dbReference type="Pfam" id="PF11416">
    <property type="entry name" value="Syntaxin-5_N"/>
    <property type="match status" value="1"/>
</dbReference>
<dbReference type="GO" id="GO:0006906">
    <property type="term" value="P:vesicle fusion"/>
    <property type="evidence" value="ECO:0007669"/>
    <property type="project" value="TreeGrafter"/>
</dbReference>
<feature type="region of interest" description="Disordered" evidence="8">
    <location>
        <begin position="239"/>
        <end position="314"/>
    </location>
</feature>
<dbReference type="PANTHER" id="PTHR19957:SF3">
    <property type="entry name" value="SYNTAXIN-5"/>
    <property type="match status" value="1"/>
</dbReference>
<feature type="compositionally biased region" description="Gly residues" evidence="8">
    <location>
        <begin position="300"/>
        <end position="313"/>
    </location>
</feature>
<keyword evidence="5 9" id="KW-1133">Transmembrane helix</keyword>
<dbReference type="GO" id="GO:0000149">
    <property type="term" value="F:SNARE binding"/>
    <property type="evidence" value="ECO:0007669"/>
    <property type="project" value="TreeGrafter"/>
</dbReference>
<dbReference type="SUPFAM" id="SSF47661">
    <property type="entry name" value="t-snare proteins"/>
    <property type="match status" value="1"/>
</dbReference>
<dbReference type="Proteomes" id="UP000323386">
    <property type="component" value="Unassembled WGS sequence"/>
</dbReference>
<evidence type="ECO:0000313" key="12">
    <source>
        <dbReference type="Proteomes" id="UP000323386"/>
    </source>
</evidence>
<evidence type="ECO:0000256" key="2">
    <source>
        <dbReference type="ARBA" id="ARBA00009063"/>
    </source>
</evidence>
<dbReference type="PROSITE" id="PS50192">
    <property type="entry name" value="T_SNARE"/>
    <property type="match status" value="1"/>
</dbReference>
<dbReference type="InterPro" id="IPR000727">
    <property type="entry name" value="T_SNARE_dom"/>
</dbReference>
<feature type="compositionally biased region" description="Low complexity" evidence="8">
    <location>
        <begin position="34"/>
        <end position="63"/>
    </location>
</feature>
<evidence type="ECO:0000313" key="11">
    <source>
        <dbReference type="EMBL" id="SPO40011.1"/>
    </source>
</evidence>
<dbReference type="GO" id="GO:0048278">
    <property type="term" value="P:vesicle docking"/>
    <property type="evidence" value="ECO:0007669"/>
    <property type="project" value="TreeGrafter"/>
</dbReference>
<keyword evidence="7 9" id="KW-0472">Membrane</keyword>
<keyword evidence="6" id="KW-0175">Coiled coil</keyword>
<dbReference type="InterPro" id="IPR010989">
    <property type="entry name" value="SNARE"/>
</dbReference>
<evidence type="ECO:0000259" key="10">
    <source>
        <dbReference type="PROSITE" id="PS50192"/>
    </source>
</evidence>
<evidence type="ECO:0000256" key="4">
    <source>
        <dbReference type="ARBA" id="ARBA00022692"/>
    </source>
</evidence>
<proteinExistence type="inferred from homology"/>
<dbReference type="AlphaFoldDB" id="A0A5C3F9F0"/>
<keyword evidence="12" id="KW-1185">Reference proteome</keyword>
<keyword evidence="3" id="KW-0813">Transport</keyword>
<sequence>MSYTPTSYYGHTVKDRTAEFHSCVESIASRSATAGSAGPASASRQRLLNSGGASQPASGSAKGEFAKRAQAISKDIASTTNKLQRLAQLARRKTLFDDRPVEISELTYIIKHDIAAINKQLADLQAFNKAQRGSGRAGTADRAEEHRGNVVTLLQSKLAGATTSFQDILEIRTQNIKASKDRTDQFMFGGSGAAASGGGAGAANGSFAEGFGENSVLRARSKPATAPFSGSGAAATLGAGVGSDSPLYNPTRTGSAMAHRSIPQQGRPGQSDDQYDSYDPKGKGKATSGGDGDFLALDMGSGGGGGSGPGGGDQFMQMQLMEQRQDNYLATRSTAIESIESTISELGQIFSQLAHMVAEQRETVQRIDDNVMEVVDNVGGAQRELLKYYQSVSSNRWLMLKIFGVLIVFFLLFILVS</sequence>
<dbReference type="GO" id="GO:0000139">
    <property type="term" value="C:Golgi membrane"/>
    <property type="evidence" value="ECO:0007669"/>
    <property type="project" value="TreeGrafter"/>
</dbReference>
<dbReference type="GO" id="GO:0031201">
    <property type="term" value="C:SNARE complex"/>
    <property type="evidence" value="ECO:0007669"/>
    <property type="project" value="TreeGrafter"/>
</dbReference>
<dbReference type="PANTHER" id="PTHR19957">
    <property type="entry name" value="SYNTAXIN"/>
    <property type="match status" value="1"/>
</dbReference>
<accession>A0A5C3F9F0</accession>
<reference evidence="11 12" key="1">
    <citation type="submission" date="2018-03" db="EMBL/GenBank/DDBJ databases">
        <authorList>
            <person name="Guldener U."/>
        </authorList>
    </citation>
    <scope>NUCLEOTIDE SEQUENCE [LARGE SCALE GENOMIC DNA]</scope>
    <source>
        <strain evidence="11 12">DAOM196992</strain>
    </source>
</reference>
<comment type="similarity">
    <text evidence="2">Belongs to the syntaxin family.</text>
</comment>
<dbReference type="GO" id="GO:0006886">
    <property type="term" value="P:intracellular protein transport"/>
    <property type="evidence" value="ECO:0007669"/>
    <property type="project" value="TreeGrafter"/>
</dbReference>
<dbReference type="OrthoDB" id="421009at2759"/>
<comment type="subcellular location">
    <subcellularLocation>
        <location evidence="1">Membrane</location>
        <topology evidence="1">Single-pass type IV membrane protein</topology>
    </subcellularLocation>
</comment>
<name>A0A5C3F9F0_9BASI</name>
<evidence type="ECO:0000256" key="6">
    <source>
        <dbReference type="ARBA" id="ARBA00023054"/>
    </source>
</evidence>
<dbReference type="GO" id="GO:0005484">
    <property type="term" value="F:SNAP receptor activity"/>
    <property type="evidence" value="ECO:0007669"/>
    <property type="project" value="TreeGrafter"/>
</dbReference>
<evidence type="ECO:0000256" key="7">
    <source>
        <dbReference type="ARBA" id="ARBA00023136"/>
    </source>
</evidence>